<dbReference type="AlphaFoldDB" id="A0A8H3I0K9"/>
<organism evidence="10 11">
    <name type="scientific">Gomphillus americanus</name>
    <dbReference type="NCBI Taxonomy" id="1940652"/>
    <lineage>
        <taxon>Eukaryota</taxon>
        <taxon>Fungi</taxon>
        <taxon>Dikarya</taxon>
        <taxon>Ascomycota</taxon>
        <taxon>Pezizomycotina</taxon>
        <taxon>Lecanoromycetes</taxon>
        <taxon>OSLEUM clade</taxon>
        <taxon>Ostropomycetidae</taxon>
        <taxon>Ostropales</taxon>
        <taxon>Graphidaceae</taxon>
        <taxon>Gomphilloideae</taxon>
        <taxon>Gomphillus</taxon>
    </lineage>
</organism>
<dbReference type="Pfam" id="PF11559">
    <property type="entry name" value="ADIP"/>
    <property type="match status" value="1"/>
</dbReference>
<name>A0A8H3I0K9_9LECA</name>
<sequence length="614" mass="68072">MDIKNLETASDYINNLLLSRGLLRNGEPICFAHPSQDEGGKQATITKVINLVHDLILRRDRESEIMVKLSQDVVNLRNTSSQHTQTIQKLESHNAEIGRQLALKSASEKTATMALKSAEARTKVLKEDMSRLKATVGQIRAQCANDVRKKEVELRRLQKYLELKRGREGSVQVGVAVVNPGTTLLGSSSNQAYKQTSLFQETIDHLTHVSRELSTENQVLRMLVQSTISTLQDLQGIPSVSAADEGTSDDMVSQFNVVPCTVFEANITEILTQLRSLLTNPSFVSLEEVHVREEEIVRLREGWEKMEARWREALSLMHSWRKRMMETGDAINLDDLRKGLVLGSTPITLPPTSVRKGRVSIGQMPSPDNSTVEDQSAATSLDQQEMGSATMSLDRWTNSKSLASSDQQEESPQRRSGNNTSPVIECSNQRQEVGIFPAPRILHPTTGNSRGLPRPLQMHPKRYSNDLDVLHKPSNKSPHKRHRSSQTISEPDIDDFLAEYDDDDDDNPPNDPEEEDQQDLLPLLTIEQKLSHAKQEAEQAASALRKAMSSSSSSAAAVNPPHPESKTEKATIKRTKAPPLRLRANGAATAAVKRSKRRSTLLPEELEGLIGGAA</sequence>
<dbReference type="InterPro" id="IPR052300">
    <property type="entry name" value="Adhesion_Centrosome_assoc"/>
</dbReference>
<keyword evidence="7" id="KW-0175">Coiled coil</keyword>
<keyword evidence="8" id="KW-0206">Cytoskeleton</keyword>
<feature type="region of interest" description="Disordered" evidence="9">
    <location>
        <begin position="347"/>
        <end position="614"/>
    </location>
</feature>
<feature type="compositionally biased region" description="Low complexity" evidence="9">
    <location>
        <begin position="540"/>
        <end position="557"/>
    </location>
</feature>
<dbReference type="Proteomes" id="UP000664169">
    <property type="component" value="Unassembled WGS sequence"/>
</dbReference>
<dbReference type="GO" id="GO:0007155">
    <property type="term" value="P:cell adhesion"/>
    <property type="evidence" value="ECO:0007669"/>
    <property type="project" value="UniProtKB-KW"/>
</dbReference>
<protein>
    <recommendedName>
        <fullName evidence="12">Afadin and alpha-actinin-binding-domain-containing protein</fullName>
    </recommendedName>
</protein>
<evidence type="ECO:0008006" key="12">
    <source>
        <dbReference type="Google" id="ProtNLM"/>
    </source>
</evidence>
<evidence type="ECO:0000256" key="9">
    <source>
        <dbReference type="SAM" id="MobiDB-lite"/>
    </source>
</evidence>
<feature type="compositionally biased region" description="Polar residues" evidence="9">
    <location>
        <begin position="414"/>
        <end position="431"/>
    </location>
</feature>
<dbReference type="OrthoDB" id="312015at2759"/>
<evidence type="ECO:0000256" key="5">
    <source>
        <dbReference type="ARBA" id="ARBA00022889"/>
    </source>
</evidence>
<evidence type="ECO:0000256" key="4">
    <source>
        <dbReference type="ARBA" id="ARBA00022490"/>
    </source>
</evidence>
<dbReference type="EMBL" id="CAJPDQ010000005">
    <property type="protein sequence ID" value="CAF9910312.1"/>
    <property type="molecule type" value="Genomic_DNA"/>
</dbReference>
<keyword evidence="6" id="KW-0965">Cell junction</keyword>
<accession>A0A8H3I0K9</accession>
<evidence type="ECO:0000256" key="8">
    <source>
        <dbReference type="ARBA" id="ARBA00023212"/>
    </source>
</evidence>
<keyword evidence="11" id="KW-1185">Reference proteome</keyword>
<comment type="similarity">
    <text evidence="3">Belongs to the ADIP family.</text>
</comment>
<dbReference type="PANTHER" id="PTHR46507:SF4">
    <property type="entry name" value="SSX FAMILY MEMBER 2 INTERACTING PROTEIN"/>
    <property type="match status" value="1"/>
</dbReference>
<comment type="caution">
    <text evidence="10">The sequence shown here is derived from an EMBL/GenBank/DDBJ whole genome shotgun (WGS) entry which is preliminary data.</text>
</comment>
<keyword evidence="4" id="KW-0963">Cytoplasm</keyword>
<evidence type="ECO:0000313" key="10">
    <source>
        <dbReference type="EMBL" id="CAF9910312.1"/>
    </source>
</evidence>
<evidence type="ECO:0000256" key="1">
    <source>
        <dbReference type="ARBA" id="ARBA00004282"/>
    </source>
</evidence>
<evidence type="ECO:0000256" key="3">
    <source>
        <dbReference type="ARBA" id="ARBA00009291"/>
    </source>
</evidence>
<gene>
    <name evidence="10" type="ORF">GOMPHAMPRED_007041</name>
</gene>
<feature type="compositionally biased region" description="Basic residues" evidence="9">
    <location>
        <begin position="473"/>
        <end position="484"/>
    </location>
</feature>
<comment type="subcellular location">
    <subcellularLocation>
        <location evidence="1">Cell junction</location>
    </subcellularLocation>
    <subcellularLocation>
        <location evidence="2">Cytoplasm</location>
        <location evidence="2">Cytoskeleton</location>
        <location evidence="2">Microtubule organizing center</location>
        <location evidence="2">Centrosome</location>
    </subcellularLocation>
</comment>
<evidence type="ECO:0000256" key="2">
    <source>
        <dbReference type="ARBA" id="ARBA00004300"/>
    </source>
</evidence>
<dbReference type="PANTHER" id="PTHR46507">
    <property type="entry name" value="AFADIN- AND ALPHA-ACTININ-BINDING PROTEIN"/>
    <property type="match status" value="1"/>
</dbReference>
<reference evidence="10" key="1">
    <citation type="submission" date="2021-03" db="EMBL/GenBank/DDBJ databases">
        <authorList>
            <person name="Tagirdzhanova G."/>
        </authorList>
    </citation>
    <scope>NUCLEOTIDE SEQUENCE</scope>
</reference>
<proteinExistence type="inferred from homology"/>
<feature type="compositionally biased region" description="Acidic residues" evidence="9">
    <location>
        <begin position="491"/>
        <end position="518"/>
    </location>
</feature>
<dbReference type="InterPro" id="IPR021622">
    <property type="entry name" value="Afadin/alpha-actinin-bd"/>
</dbReference>
<evidence type="ECO:0000256" key="7">
    <source>
        <dbReference type="ARBA" id="ARBA00023054"/>
    </source>
</evidence>
<evidence type="ECO:0000313" key="11">
    <source>
        <dbReference type="Proteomes" id="UP000664169"/>
    </source>
</evidence>
<feature type="compositionally biased region" description="Polar residues" evidence="9">
    <location>
        <begin position="366"/>
        <end position="406"/>
    </location>
</feature>
<keyword evidence="5" id="KW-0130">Cell adhesion</keyword>
<evidence type="ECO:0000256" key="6">
    <source>
        <dbReference type="ARBA" id="ARBA00022949"/>
    </source>
</evidence>